<dbReference type="AlphaFoldDB" id="A0A9P9IG97"/>
<comment type="caution">
    <text evidence="2">The sequence shown here is derived from an EMBL/GenBank/DDBJ whole genome shotgun (WGS) entry which is preliminary data.</text>
</comment>
<proteinExistence type="predicted"/>
<organism evidence="2 3">
    <name type="scientific">Dendryphion nanum</name>
    <dbReference type="NCBI Taxonomy" id="256645"/>
    <lineage>
        <taxon>Eukaryota</taxon>
        <taxon>Fungi</taxon>
        <taxon>Dikarya</taxon>
        <taxon>Ascomycota</taxon>
        <taxon>Pezizomycotina</taxon>
        <taxon>Dothideomycetes</taxon>
        <taxon>Pleosporomycetidae</taxon>
        <taxon>Pleosporales</taxon>
        <taxon>Torulaceae</taxon>
        <taxon>Dendryphion</taxon>
    </lineage>
</organism>
<dbReference type="EMBL" id="JAGMWT010000011">
    <property type="protein sequence ID" value="KAH7119566.1"/>
    <property type="molecule type" value="Genomic_DNA"/>
</dbReference>
<evidence type="ECO:0000313" key="2">
    <source>
        <dbReference type="EMBL" id="KAH7119566.1"/>
    </source>
</evidence>
<feature type="transmembrane region" description="Helical" evidence="1">
    <location>
        <begin position="48"/>
        <end position="69"/>
    </location>
</feature>
<protein>
    <submittedName>
        <fullName evidence="2">Uncharacterized protein</fullName>
    </submittedName>
</protein>
<keyword evidence="1" id="KW-1133">Transmembrane helix</keyword>
<evidence type="ECO:0000256" key="1">
    <source>
        <dbReference type="SAM" id="Phobius"/>
    </source>
</evidence>
<keyword evidence="3" id="KW-1185">Reference proteome</keyword>
<evidence type="ECO:0000313" key="3">
    <source>
        <dbReference type="Proteomes" id="UP000700596"/>
    </source>
</evidence>
<dbReference type="Proteomes" id="UP000700596">
    <property type="component" value="Unassembled WGS sequence"/>
</dbReference>
<accession>A0A9P9IG97</accession>
<keyword evidence="1" id="KW-0472">Membrane</keyword>
<reference evidence="2" key="1">
    <citation type="journal article" date="2021" name="Nat. Commun.">
        <title>Genetic determinants of endophytism in the Arabidopsis root mycobiome.</title>
        <authorList>
            <person name="Mesny F."/>
            <person name="Miyauchi S."/>
            <person name="Thiergart T."/>
            <person name="Pickel B."/>
            <person name="Atanasova L."/>
            <person name="Karlsson M."/>
            <person name="Huettel B."/>
            <person name="Barry K.W."/>
            <person name="Haridas S."/>
            <person name="Chen C."/>
            <person name="Bauer D."/>
            <person name="Andreopoulos W."/>
            <person name="Pangilinan J."/>
            <person name="LaButti K."/>
            <person name="Riley R."/>
            <person name="Lipzen A."/>
            <person name="Clum A."/>
            <person name="Drula E."/>
            <person name="Henrissat B."/>
            <person name="Kohler A."/>
            <person name="Grigoriev I.V."/>
            <person name="Martin F.M."/>
            <person name="Hacquard S."/>
        </authorList>
    </citation>
    <scope>NUCLEOTIDE SEQUENCE</scope>
    <source>
        <strain evidence="2">MPI-CAGE-CH-0243</strain>
    </source>
</reference>
<keyword evidence="1" id="KW-0812">Transmembrane</keyword>
<name>A0A9P9IG97_9PLEO</name>
<gene>
    <name evidence="2" type="ORF">B0J11DRAFT_582091</name>
</gene>
<sequence>MSAQQIDLSDVSFESGPDIDWYSASTMMVEEDDLLFDDEDDNSGLDGLSIRVFIVSVVWSLVLNIKFAILTRIEHRY</sequence>